<organism evidence="18 19">
    <name type="scientific">Chironomus riparius</name>
    <dbReference type="NCBI Taxonomy" id="315576"/>
    <lineage>
        <taxon>Eukaryota</taxon>
        <taxon>Metazoa</taxon>
        <taxon>Ecdysozoa</taxon>
        <taxon>Arthropoda</taxon>
        <taxon>Hexapoda</taxon>
        <taxon>Insecta</taxon>
        <taxon>Pterygota</taxon>
        <taxon>Neoptera</taxon>
        <taxon>Endopterygota</taxon>
        <taxon>Diptera</taxon>
        <taxon>Nematocera</taxon>
        <taxon>Chironomoidea</taxon>
        <taxon>Chironomidae</taxon>
        <taxon>Chironominae</taxon>
        <taxon>Chironomus</taxon>
    </lineage>
</organism>
<dbReference type="PROSITE" id="PS00123">
    <property type="entry name" value="ALKALINE_PHOSPHATASE"/>
    <property type="match status" value="1"/>
</dbReference>
<feature type="binding site" evidence="14">
    <location>
        <position position="361"/>
    </location>
    <ligand>
        <name>Mg(2+)</name>
        <dbReference type="ChEBI" id="CHEBI:18420"/>
    </ligand>
</feature>
<dbReference type="Gene3D" id="3.40.720.10">
    <property type="entry name" value="Alkaline Phosphatase, subunit A"/>
    <property type="match status" value="1"/>
</dbReference>
<comment type="cofactor">
    <cofactor evidence="14">
        <name>Zn(2+)</name>
        <dbReference type="ChEBI" id="CHEBI:29105"/>
    </cofactor>
    <text evidence="14">Binds 2 Zn(2+) ions.</text>
</comment>
<evidence type="ECO:0000256" key="17">
    <source>
        <dbReference type="SAM" id="SignalP"/>
    </source>
</evidence>
<comment type="subcellular location">
    <subcellularLocation>
        <location evidence="1">Cell membrane</location>
        <topology evidence="1">Lipid-anchor</topology>
        <topology evidence="1">GPI-anchor</topology>
    </subcellularLocation>
</comment>
<keyword evidence="9 14" id="KW-0460">Magnesium</keyword>
<keyword evidence="7 16" id="KW-0378">Hydrolase</keyword>
<dbReference type="Pfam" id="PF00245">
    <property type="entry name" value="Alk_phosphatase"/>
    <property type="match status" value="1"/>
</dbReference>
<evidence type="ECO:0000256" key="10">
    <source>
        <dbReference type="ARBA" id="ARBA00023136"/>
    </source>
</evidence>
<dbReference type="GO" id="GO:0046872">
    <property type="term" value="F:metal ion binding"/>
    <property type="evidence" value="ECO:0007669"/>
    <property type="project" value="UniProtKB-KW"/>
</dbReference>
<dbReference type="PANTHER" id="PTHR11596:SF85">
    <property type="entry name" value="ALKALINE PHOSPHATASE-RELATED"/>
    <property type="match status" value="1"/>
</dbReference>
<feature type="signal peptide" evidence="17">
    <location>
        <begin position="1"/>
        <end position="18"/>
    </location>
</feature>
<feature type="binding site" evidence="14">
    <location>
        <position position="407"/>
    </location>
    <ligand>
        <name>Zn(2+)</name>
        <dbReference type="ChEBI" id="CHEBI:29105"/>
        <label>2</label>
    </ligand>
</feature>
<dbReference type="GO" id="GO:0098552">
    <property type="term" value="C:side of membrane"/>
    <property type="evidence" value="ECO:0007669"/>
    <property type="project" value="UniProtKB-KW"/>
</dbReference>
<feature type="chain" id="PRO_5040363455" description="Alkaline phosphatase" evidence="17">
    <location>
        <begin position="19"/>
        <end position="529"/>
    </location>
</feature>
<keyword evidence="8 14" id="KW-0862">Zinc</keyword>
<evidence type="ECO:0000256" key="6">
    <source>
        <dbReference type="ARBA" id="ARBA00022723"/>
    </source>
</evidence>
<evidence type="ECO:0000256" key="14">
    <source>
        <dbReference type="PIRSR" id="PIRSR601952-2"/>
    </source>
</evidence>
<evidence type="ECO:0000256" key="13">
    <source>
        <dbReference type="PIRSR" id="PIRSR601952-1"/>
    </source>
</evidence>
<evidence type="ECO:0000313" key="19">
    <source>
        <dbReference type="Proteomes" id="UP001153620"/>
    </source>
</evidence>
<dbReference type="PANTHER" id="PTHR11596">
    <property type="entry name" value="ALKALINE PHOSPHATASE"/>
    <property type="match status" value="1"/>
</dbReference>
<feature type="binding site" evidence="14">
    <location>
        <position position="202"/>
    </location>
    <ligand>
        <name>Mg(2+)</name>
        <dbReference type="ChEBI" id="CHEBI:18420"/>
    </ligand>
</feature>
<dbReference type="AlphaFoldDB" id="A0A9N9WR62"/>
<feature type="binding site" evidence="14">
    <location>
        <position position="370"/>
    </location>
    <ligand>
        <name>Zn(2+)</name>
        <dbReference type="ChEBI" id="CHEBI:29105"/>
        <label>2</label>
    </ligand>
</feature>
<keyword evidence="19" id="KW-1185">Reference proteome</keyword>
<evidence type="ECO:0000256" key="11">
    <source>
        <dbReference type="ARBA" id="ARBA00023180"/>
    </source>
</evidence>
<dbReference type="GO" id="GO:0004035">
    <property type="term" value="F:alkaline phosphatase activity"/>
    <property type="evidence" value="ECO:0007669"/>
    <property type="project" value="UniProtKB-EC"/>
</dbReference>
<dbReference type="InterPro" id="IPR017850">
    <property type="entry name" value="Alkaline_phosphatase_core_sf"/>
</dbReference>
<keyword evidence="12" id="KW-0449">Lipoprotein</keyword>
<dbReference type="InterPro" id="IPR018299">
    <property type="entry name" value="Alkaline_phosphatase_AS"/>
</dbReference>
<evidence type="ECO:0000256" key="4">
    <source>
        <dbReference type="ARBA" id="ARBA00022475"/>
    </source>
</evidence>
<accession>A0A9N9WR62</accession>
<evidence type="ECO:0000256" key="8">
    <source>
        <dbReference type="ARBA" id="ARBA00022833"/>
    </source>
</evidence>
<reference evidence="18" key="1">
    <citation type="submission" date="2022-01" db="EMBL/GenBank/DDBJ databases">
        <authorList>
            <person name="King R."/>
        </authorList>
    </citation>
    <scope>NUCLEOTIDE SEQUENCE</scope>
</reference>
<reference evidence="18" key="2">
    <citation type="submission" date="2022-10" db="EMBL/GenBank/DDBJ databases">
        <authorList>
            <consortium name="ENA_rothamsted_submissions"/>
            <consortium name="culmorum"/>
            <person name="King R."/>
        </authorList>
    </citation>
    <scope>NUCLEOTIDE SEQUENCE</scope>
</reference>
<evidence type="ECO:0000256" key="12">
    <source>
        <dbReference type="ARBA" id="ARBA00023288"/>
    </source>
</evidence>
<evidence type="ECO:0000313" key="18">
    <source>
        <dbReference type="EMBL" id="CAG9802974.1"/>
    </source>
</evidence>
<keyword evidence="10" id="KW-0472">Membrane</keyword>
<evidence type="ECO:0000256" key="7">
    <source>
        <dbReference type="ARBA" id="ARBA00022801"/>
    </source>
</evidence>
<feature type="binding site" evidence="14">
    <location>
        <position position="204"/>
    </location>
    <ligand>
        <name>Mg(2+)</name>
        <dbReference type="ChEBI" id="CHEBI:18420"/>
    </ligand>
</feature>
<feature type="active site" description="Phosphoserine intermediate" evidence="13">
    <location>
        <position position="139"/>
    </location>
</feature>
<feature type="binding site" evidence="14">
    <location>
        <position position="366"/>
    </location>
    <ligand>
        <name>Zn(2+)</name>
        <dbReference type="ChEBI" id="CHEBI:29105"/>
        <label>2</label>
    </ligand>
</feature>
<evidence type="ECO:0000256" key="9">
    <source>
        <dbReference type="ARBA" id="ARBA00022842"/>
    </source>
</evidence>
<dbReference type="EMBL" id="OU895878">
    <property type="protein sequence ID" value="CAG9802974.1"/>
    <property type="molecule type" value="Genomic_DNA"/>
</dbReference>
<keyword evidence="5" id="KW-0336">GPI-anchor</keyword>
<comment type="cofactor">
    <cofactor evidence="14">
        <name>Mg(2+)</name>
        <dbReference type="ChEBI" id="CHEBI:18420"/>
    </cofactor>
    <text evidence="14">Binds 1 Mg(2+) ion.</text>
</comment>
<sequence length="529" mass="57811">MSFVKVLIFVSCAVIVSGNPTPFFDEDRLSDIGMHPHMHQKSHESHKKIKRSFQIDQAEFTNAYWINKAKDTVDTKVKTNVNTKKAKNVIMFLGDGFGHTTIAATRVYQSGESSKLSFESFPNTASSKTYCVNRGVPDSACSGTAFLHGVKTNNGVIGLNAAATRGNCDDTNNEEIYTDSIASLFLKDGRNAGIVTTTKITDATPAAAYANIAERNWEDNSGVLRSRCNDSEIYDIAEQLIAGSVGKALKVILGGGSRFFINATETEHGAQGTRTDGKNLIQEWLNTNSDRTFVKSRKELMDIDVKKVDQLFGLFSTDNMPFRLETIEKKEESIYPSLTEMTMKALDVLEEEDDGYFLLVEGGRIDHGHHGNQAKFAIEEALEFSKAIQATVDRVNLDETLIVVTADHSHVMTVSGYSPRGTDIFSATNSGDDGTPYFTISYANGPGFATHFNSTSGQRVNSQNLDTTPINFRFPATVPLKSETHSGEDVALFAVGPNAHIFRGALEQNLIAHIMAYASCVGDGLTVCK</sequence>
<evidence type="ECO:0000256" key="3">
    <source>
        <dbReference type="ARBA" id="ARBA00012647"/>
    </source>
</evidence>
<protein>
    <recommendedName>
        <fullName evidence="3 16">Alkaline phosphatase</fullName>
        <ecNumber evidence="3 16">3.1.3.1</ecNumber>
    </recommendedName>
</protein>
<feature type="binding site" evidence="14">
    <location>
        <position position="95"/>
    </location>
    <ligand>
        <name>Mg(2+)</name>
        <dbReference type="ChEBI" id="CHEBI:18420"/>
    </ligand>
</feature>
<keyword evidence="17" id="KW-0732">Signal</keyword>
<comment type="catalytic activity">
    <reaction evidence="16">
        <text>a phosphate monoester + H2O = an alcohol + phosphate</text>
        <dbReference type="Rhea" id="RHEA:15017"/>
        <dbReference type="ChEBI" id="CHEBI:15377"/>
        <dbReference type="ChEBI" id="CHEBI:30879"/>
        <dbReference type="ChEBI" id="CHEBI:43474"/>
        <dbReference type="ChEBI" id="CHEBI:67140"/>
        <dbReference type="EC" id="3.1.3.1"/>
    </reaction>
</comment>
<feature type="binding site" evidence="14">
    <location>
        <position position="485"/>
    </location>
    <ligand>
        <name>Zn(2+)</name>
        <dbReference type="ChEBI" id="CHEBI:29105"/>
        <label>2</label>
    </ligand>
</feature>
<evidence type="ECO:0000256" key="16">
    <source>
        <dbReference type="RuleBase" id="RU003947"/>
    </source>
</evidence>
<dbReference type="GO" id="GO:0005886">
    <property type="term" value="C:plasma membrane"/>
    <property type="evidence" value="ECO:0007669"/>
    <property type="project" value="UniProtKB-SubCell"/>
</dbReference>
<comment type="similarity">
    <text evidence="2 15">Belongs to the alkaline phosphatase family.</text>
</comment>
<evidence type="ECO:0000256" key="2">
    <source>
        <dbReference type="ARBA" id="ARBA00005984"/>
    </source>
</evidence>
<name>A0A9N9WR62_9DIPT</name>
<feature type="binding site" evidence="14">
    <location>
        <position position="95"/>
    </location>
    <ligand>
        <name>Zn(2+)</name>
        <dbReference type="ChEBI" id="CHEBI:29105"/>
        <label>2</label>
    </ligand>
</feature>
<evidence type="ECO:0000256" key="1">
    <source>
        <dbReference type="ARBA" id="ARBA00004609"/>
    </source>
</evidence>
<gene>
    <name evidence="18" type="ORF">CHIRRI_LOCUS5877</name>
</gene>
<dbReference type="CDD" id="cd16012">
    <property type="entry name" value="ALP"/>
    <property type="match status" value="1"/>
</dbReference>
<dbReference type="SUPFAM" id="SSF53649">
    <property type="entry name" value="Alkaline phosphatase-like"/>
    <property type="match status" value="1"/>
</dbReference>
<dbReference type="InterPro" id="IPR001952">
    <property type="entry name" value="Alkaline_phosphatase"/>
</dbReference>
<keyword evidence="4" id="KW-1003">Cell membrane</keyword>
<proteinExistence type="inferred from homology"/>
<dbReference type="EC" id="3.1.3.1" evidence="3 16"/>
<dbReference type="FunFam" id="3.40.720.10:FF:000008">
    <property type="entry name" value="Alkaline phosphatase"/>
    <property type="match status" value="1"/>
</dbReference>
<keyword evidence="6 14" id="KW-0479">Metal-binding</keyword>
<dbReference type="Proteomes" id="UP001153620">
    <property type="component" value="Chromosome 2"/>
</dbReference>
<evidence type="ECO:0000256" key="5">
    <source>
        <dbReference type="ARBA" id="ARBA00022622"/>
    </source>
</evidence>
<feature type="binding site" evidence="14">
    <location>
        <position position="408"/>
    </location>
    <ligand>
        <name>Zn(2+)</name>
        <dbReference type="ChEBI" id="CHEBI:29105"/>
        <label>2</label>
    </ligand>
</feature>
<keyword evidence="11" id="KW-0325">Glycoprotein</keyword>
<dbReference type="OrthoDB" id="5818554at2759"/>
<dbReference type="PRINTS" id="PR00113">
    <property type="entry name" value="ALKPHPHTASE"/>
</dbReference>
<dbReference type="SMART" id="SM00098">
    <property type="entry name" value="alkPPc"/>
    <property type="match status" value="1"/>
</dbReference>
<evidence type="ECO:0000256" key="15">
    <source>
        <dbReference type="RuleBase" id="RU003946"/>
    </source>
</evidence>